<dbReference type="PROSITE" id="PS51775">
    <property type="entry name" value="GTD_BINDING"/>
    <property type="match status" value="1"/>
</dbReference>
<reference evidence="9" key="1">
    <citation type="submission" date="2022-12" db="EMBL/GenBank/DDBJ databases">
        <title>Draft genome assemblies for two species of Escallonia (Escalloniales).</title>
        <authorList>
            <person name="Chanderbali A."/>
            <person name="Dervinis C."/>
            <person name="Anghel I."/>
            <person name="Soltis D."/>
            <person name="Soltis P."/>
            <person name="Zapata F."/>
        </authorList>
    </citation>
    <scope>NUCLEOTIDE SEQUENCE</scope>
    <source>
        <strain evidence="9">UCBG92.1500</strain>
        <tissue evidence="9">Leaf</tissue>
    </source>
</reference>
<feature type="coiled-coil region" evidence="5">
    <location>
        <begin position="574"/>
        <end position="667"/>
    </location>
</feature>
<proteinExistence type="predicted"/>
<dbReference type="GO" id="GO:0080115">
    <property type="term" value="F:myosin XI tail binding"/>
    <property type="evidence" value="ECO:0007669"/>
    <property type="project" value="UniProtKB-ARBA"/>
</dbReference>
<dbReference type="InterPro" id="IPR039306">
    <property type="entry name" value="MYOB"/>
</dbReference>
<keyword evidence="2 7" id="KW-0812">Transmembrane</keyword>
<dbReference type="InterPro" id="IPR007656">
    <property type="entry name" value="GTD-bd"/>
</dbReference>
<feature type="coiled-coil region" evidence="5">
    <location>
        <begin position="805"/>
        <end position="846"/>
    </location>
</feature>
<feature type="compositionally biased region" description="Polar residues" evidence="6">
    <location>
        <begin position="769"/>
        <end position="780"/>
    </location>
</feature>
<gene>
    <name evidence="9" type="ORF">RJ640_019636</name>
</gene>
<comment type="subcellular location">
    <subcellularLocation>
        <location evidence="1">Membrane</location>
        <topology evidence="1">Single-pass membrane protein</topology>
    </subcellularLocation>
</comment>
<evidence type="ECO:0000313" key="10">
    <source>
        <dbReference type="Proteomes" id="UP001187471"/>
    </source>
</evidence>
<evidence type="ECO:0000256" key="1">
    <source>
        <dbReference type="ARBA" id="ARBA00004167"/>
    </source>
</evidence>
<dbReference type="EMBL" id="JAVXUO010002747">
    <property type="protein sequence ID" value="KAK2970168.1"/>
    <property type="molecule type" value="Genomic_DNA"/>
</dbReference>
<dbReference type="Proteomes" id="UP001187471">
    <property type="component" value="Unassembled WGS sequence"/>
</dbReference>
<protein>
    <recommendedName>
        <fullName evidence="8">GTD-binding domain-containing protein</fullName>
    </recommendedName>
</protein>
<keyword evidence="4 7" id="KW-0472">Membrane</keyword>
<dbReference type="AlphaFoldDB" id="A0AA88U316"/>
<dbReference type="Pfam" id="PF04576">
    <property type="entry name" value="Zein-binding"/>
    <property type="match status" value="1"/>
</dbReference>
<feature type="region of interest" description="Disordered" evidence="6">
    <location>
        <begin position="479"/>
        <end position="509"/>
    </location>
</feature>
<dbReference type="PANTHER" id="PTHR31448">
    <property type="entry name" value="MYOSIN-BINDING PROTEIN 2"/>
    <property type="match status" value="1"/>
</dbReference>
<evidence type="ECO:0000256" key="6">
    <source>
        <dbReference type="SAM" id="MobiDB-lite"/>
    </source>
</evidence>
<evidence type="ECO:0000256" key="2">
    <source>
        <dbReference type="ARBA" id="ARBA00022692"/>
    </source>
</evidence>
<feature type="compositionally biased region" description="Basic and acidic residues" evidence="6">
    <location>
        <begin position="490"/>
        <end position="509"/>
    </location>
</feature>
<feature type="region of interest" description="Disordered" evidence="6">
    <location>
        <begin position="760"/>
        <end position="780"/>
    </location>
</feature>
<feature type="domain" description="GTD-binding" evidence="8">
    <location>
        <begin position="540"/>
        <end position="638"/>
    </location>
</feature>
<dbReference type="PANTHER" id="PTHR31448:SF55">
    <property type="entry name" value="MYOSIN-BINDING PROTEIN 3-LIKE ISOFORM X1"/>
    <property type="match status" value="1"/>
</dbReference>
<feature type="transmembrane region" description="Helical" evidence="7">
    <location>
        <begin position="12"/>
        <end position="31"/>
    </location>
</feature>
<accession>A0AA88U316</accession>
<keyword evidence="3 7" id="KW-1133">Transmembrane helix</keyword>
<evidence type="ECO:0000313" key="9">
    <source>
        <dbReference type="EMBL" id="KAK2970168.1"/>
    </source>
</evidence>
<evidence type="ECO:0000256" key="5">
    <source>
        <dbReference type="SAM" id="Coils"/>
    </source>
</evidence>
<name>A0AA88U316_9ASTE</name>
<evidence type="ECO:0000256" key="4">
    <source>
        <dbReference type="ARBA" id="ARBA00023136"/>
    </source>
</evidence>
<keyword evidence="10" id="KW-1185">Reference proteome</keyword>
<dbReference type="GO" id="GO:0016020">
    <property type="term" value="C:membrane"/>
    <property type="evidence" value="ECO:0007669"/>
    <property type="project" value="UniProtKB-SubCell"/>
</dbReference>
<comment type="caution">
    <text evidence="9">The sequence shown here is derived from an EMBL/GenBank/DDBJ whole genome shotgun (WGS) entry which is preliminary data.</text>
</comment>
<evidence type="ECO:0000256" key="7">
    <source>
        <dbReference type="SAM" id="Phobius"/>
    </source>
</evidence>
<keyword evidence="5" id="KW-0175">Coiled coil</keyword>
<evidence type="ECO:0000259" key="8">
    <source>
        <dbReference type="PROSITE" id="PS51775"/>
    </source>
</evidence>
<evidence type="ECO:0000256" key="3">
    <source>
        <dbReference type="ARBA" id="ARBA00022989"/>
    </source>
</evidence>
<sequence>MSLLSSAACEWLLMFMMFIYAALSYLLTRFAHYCELPTPCLLCSRLDHYSGNEEPGSYWSVICSNHRAEISALISCHIHNKLVDVRSMCEECFMSVAMQNKSGSESYKPLVGKLGMDFEQLGYPRRFLNKNFIPGFLSKKTCSCCNKPWIAKSTAQRLLQLTSVGLGASKANVKPPLPRVPGRSRLSRRDSFKKMRDKFSGPITPRRAGNTSLDTLSHVGYTELKITSDSESEVPFSDDDDGTSVAREKIDPKAEFIGRCGSVDMAKAGSDNESLVKQTHQASDSGPSLLDQSVQLDVTSLASDPFGEHNWEQPNAKPSPYALPELISLDDVHQSSNVAEVPFGVSAEKSNHESPSSHNLYVLSELMPLNEIPPQSNFMGFPIGVSPQKLSAVEFIGANDDGNTSITKPVQFSESSSTTTGTRVSIDVANDTDQTGASKLVSSNEGRQFSGMLAERLSVGDSAKVVEDLKFLSPILSTHEMGSSSHASPRAHDYHDRVHRSDASSSDEVRVFQRSASLERNDLGYESPGGSSVSEIEGESAVDRLKRQVEYDRRCMSTLYRELEEERSASAVAANQAMAMITRLQEEKAALHMEALQYLRMMEEQAEYDMDALQKANDLLAEKEKEVQDLEAELELQRNNFTDESAAENLHEENSNLKDDNIALESSATVSCESTRKYEDSGNPMDAKNSLLHFENEKLYISEYLKNLERKLHTFSSNLASSDMPNGFHLEKITSGIEHKEEHSDDRRTAHINHQKAEYGLSVKKDLSESNGSSAQKESITSIEDNHVVCEDGAYLGTDKLKSSIHNNKFDLAALENEISDLNERLQAFEADRDFLENAIKTLQNGNEGLQYIQEIATQLQELRKDECKRRRLCVP</sequence>
<organism evidence="9 10">
    <name type="scientific">Escallonia rubra</name>
    <dbReference type="NCBI Taxonomy" id="112253"/>
    <lineage>
        <taxon>Eukaryota</taxon>
        <taxon>Viridiplantae</taxon>
        <taxon>Streptophyta</taxon>
        <taxon>Embryophyta</taxon>
        <taxon>Tracheophyta</taxon>
        <taxon>Spermatophyta</taxon>
        <taxon>Magnoliopsida</taxon>
        <taxon>eudicotyledons</taxon>
        <taxon>Gunneridae</taxon>
        <taxon>Pentapetalae</taxon>
        <taxon>asterids</taxon>
        <taxon>campanulids</taxon>
        <taxon>Escalloniales</taxon>
        <taxon>Escalloniaceae</taxon>
        <taxon>Escallonia</taxon>
    </lineage>
</organism>